<name>A0ABR0T189_9HYPO</name>
<dbReference type="Gene3D" id="3.90.1030.20">
    <property type="entry name" value="DNA polymerase delta, p66 (Cdc27) subunit, wHTH domain"/>
    <property type="match status" value="1"/>
</dbReference>
<dbReference type="InterPro" id="IPR019038">
    <property type="entry name" value="POLD3"/>
</dbReference>
<evidence type="ECO:0000313" key="6">
    <source>
        <dbReference type="EMBL" id="KAK5998124.1"/>
    </source>
</evidence>
<evidence type="ECO:0000256" key="3">
    <source>
        <dbReference type="ARBA" id="ARBA00022705"/>
    </source>
</evidence>
<dbReference type="Pfam" id="PF09507">
    <property type="entry name" value="CDC27"/>
    <property type="match status" value="1"/>
</dbReference>
<feature type="compositionally biased region" description="Acidic residues" evidence="5">
    <location>
        <begin position="376"/>
        <end position="386"/>
    </location>
</feature>
<proteinExistence type="predicted"/>
<accession>A0ABR0T189</accession>
<protein>
    <recommendedName>
        <fullName evidence="2">DNA polymerase delta subunit 3</fullName>
    </recommendedName>
</protein>
<feature type="compositionally biased region" description="Acidic residues" evidence="5">
    <location>
        <begin position="298"/>
        <end position="331"/>
    </location>
</feature>
<evidence type="ECO:0000256" key="2">
    <source>
        <dbReference type="ARBA" id="ARBA00017589"/>
    </source>
</evidence>
<gene>
    <name evidence="6" type="ORF">PT974_00496</name>
</gene>
<evidence type="ECO:0000256" key="1">
    <source>
        <dbReference type="ARBA" id="ARBA00004123"/>
    </source>
</evidence>
<dbReference type="PANTHER" id="PTHR17598:SF13">
    <property type="entry name" value="DNA POLYMERASE DELTA SUBUNIT 3"/>
    <property type="match status" value="1"/>
</dbReference>
<feature type="compositionally biased region" description="Basic residues" evidence="5">
    <location>
        <begin position="349"/>
        <end position="362"/>
    </location>
</feature>
<comment type="caution">
    <text evidence="6">The sequence shown here is derived from an EMBL/GenBank/DDBJ whole genome shotgun (WGS) entry which is preliminary data.</text>
</comment>
<evidence type="ECO:0000256" key="4">
    <source>
        <dbReference type="ARBA" id="ARBA00023242"/>
    </source>
</evidence>
<feature type="region of interest" description="Disordered" evidence="5">
    <location>
        <begin position="136"/>
        <end position="425"/>
    </location>
</feature>
<feature type="compositionally biased region" description="Basic and acidic residues" evidence="5">
    <location>
        <begin position="162"/>
        <end position="177"/>
    </location>
</feature>
<comment type="subcellular location">
    <subcellularLocation>
        <location evidence="1">Nucleus</location>
    </subcellularLocation>
</comment>
<evidence type="ECO:0000256" key="5">
    <source>
        <dbReference type="SAM" id="MobiDB-lite"/>
    </source>
</evidence>
<keyword evidence="7" id="KW-1185">Reference proteome</keyword>
<feature type="compositionally biased region" description="Basic and acidic residues" evidence="5">
    <location>
        <begin position="136"/>
        <end position="145"/>
    </location>
</feature>
<feature type="compositionally biased region" description="Low complexity" evidence="5">
    <location>
        <begin position="393"/>
        <end position="404"/>
    </location>
</feature>
<keyword evidence="4" id="KW-0539">Nucleus</keyword>
<keyword evidence="3" id="KW-0235">DNA replication</keyword>
<dbReference type="EMBL" id="JAVFKD010000001">
    <property type="protein sequence ID" value="KAK5998124.1"/>
    <property type="molecule type" value="Genomic_DNA"/>
</dbReference>
<dbReference type="InterPro" id="IPR041913">
    <property type="entry name" value="POLD3_sf"/>
</dbReference>
<feature type="compositionally biased region" description="Basic and acidic residues" evidence="5">
    <location>
        <begin position="273"/>
        <end position="297"/>
    </location>
</feature>
<reference evidence="6 7" key="1">
    <citation type="submission" date="2024-01" db="EMBL/GenBank/DDBJ databases">
        <title>Complete genome of Cladobotryum mycophilum ATHUM6906.</title>
        <authorList>
            <person name="Christinaki A.C."/>
            <person name="Myridakis A.I."/>
            <person name="Kouvelis V.N."/>
        </authorList>
    </citation>
    <scope>NUCLEOTIDE SEQUENCE [LARGE SCALE GENOMIC DNA]</scope>
    <source>
        <strain evidence="6 7">ATHUM6906</strain>
    </source>
</reference>
<dbReference type="Proteomes" id="UP001338125">
    <property type="component" value="Unassembled WGS sequence"/>
</dbReference>
<feature type="compositionally biased region" description="Low complexity" evidence="5">
    <location>
        <begin position="181"/>
        <end position="192"/>
    </location>
</feature>
<feature type="compositionally biased region" description="Low complexity" evidence="5">
    <location>
        <begin position="207"/>
        <end position="218"/>
    </location>
</feature>
<organism evidence="6 7">
    <name type="scientific">Cladobotryum mycophilum</name>
    <dbReference type="NCBI Taxonomy" id="491253"/>
    <lineage>
        <taxon>Eukaryota</taxon>
        <taxon>Fungi</taxon>
        <taxon>Dikarya</taxon>
        <taxon>Ascomycota</taxon>
        <taxon>Pezizomycotina</taxon>
        <taxon>Sordariomycetes</taxon>
        <taxon>Hypocreomycetidae</taxon>
        <taxon>Hypocreales</taxon>
        <taxon>Hypocreaceae</taxon>
        <taxon>Cladobotryum</taxon>
    </lineage>
</organism>
<sequence>MDEYKKYLTDRVLSEEFPVTYRLLSRALNLHVDIAKKALYDFHKQQNASRANSVYATYLVSGLKPPSDIEMKSASDDEEGKAKRKPLKIITLVAEENLQGILDEYQQVDIIHVYSLAPRPQRDLALLSDVAKSIPEKTKKEDPAKGKKGGVSIPPPGATKSVKQEPKQVKQESKPAKQESTTTATKATQVAKVKQEAAETPSNDTTPSSSAGKKPAASLKRGGSNSIMQSFAKAAAKPPKPKPTVKKEEDAAMALSDDGEAEDSDLPPSIKKSSIDAEALAKTRKEREEGLRRMMEDYDKEEEKDDEEKDDEEKDEEAEDEEMEEAPEPEPELTKEEKPSEVLSSSSNGRRRGRRRVTKKKRILDDQGYMVTIQEEGWESFSEDEAPPPASKPTPASTPASSGSKAKKPVAKGSQGNIMSFFAKK</sequence>
<dbReference type="PANTHER" id="PTHR17598">
    <property type="entry name" value="DNA POLYMERASE DELTA SUBUNIT 3"/>
    <property type="match status" value="1"/>
</dbReference>
<evidence type="ECO:0000313" key="7">
    <source>
        <dbReference type="Proteomes" id="UP001338125"/>
    </source>
</evidence>